<organism evidence="2 3">
    <name type="scientific">[Mycoplasma] phocae</name>
    <dbReference type="NCBI Taxonomy" id="142651"/>
    <lineage>
        <taxon>Bacteria</taxon>
        <taxon>Bacillati</taxon>
        <taxon>Mycoplasmatota</taxon>
        <taxon>Mycoplasmoidales</taxon>
        <taxon>Metamycoplasmataceae</taxon>
        <taxon>Metamycoplasma</taxon>
    </lineage>
</organism>
<evidence type="ECO:0000313" key="2">
    <source>
        <dbReference type="EMBL" id="AXE60668.1"/>
    </source>
</evidence>
<dbReference type="RefSeq" id="WP_114190782.1">
    <property type="nucleotide sequence ID" value="NZ_CP029295.1"/>
</dbReference>
<accession>A0A2Z5ISG2</accession>
<feature type="region of interest" description="Disordered" evidence="1">
    <location>
        <begin position="1"/>
        <end position="50"/>
    </location>
</feature>
<name>A0A2Z5ISG2_9BACT</name>
<proteinExistence type="predicted"/>
<reference evidence="3" key="1">
    <citation type="journal article" date="2018" name="Microbiol. Resour. Announc.">
        <title>Complete Sequence and Annotation of the Mycoplasma phocidae Strain 105T Genome.</title>
        <authorList>
            <person name="Frasca S. Jr."/>
            <person name="Kutish G.F."/>
            <person name="Michaels D.L."/>
            <person name="Brown D.R."/>
        </authorList>
    </citation>
    <scope>NUCLEOTIDE SEQUENCE [LARGE SCALE GENOMIC DNA]</scope>
    <source>
        <strain evidence="3">105</strain>
    </source>
</reference>
<dbReference type="AlphaFoldDB" id="A0A2Z5ISG2"/>
<dbReference type="EMBL" id="CP029295">
    <property type="protein sequence ID" value="AXE60668.1"/>
    <property type="molecule type" value="Genomic_DNA"/>
</dbReference>
<keyword evidence="3" id="KW-1185">Reference proteome</keyword>
<dbReference type="OrthoDB" id="402934at2"/>
<protein>
    <submittedName>
        <fullName evidence="2">Uncharacterized protein</fullName>
    </submittedName>
</protein>
<dbReference type="KEGG" id="mpho:DA803_00995"/>
<gene>
    <name evidence="2" type="ORF">DA803_00995</name>
</gene>
<sequence>MKDNNRNIISTPPKQNLDKDDKDNENNNLELDKDKNGDNVIPNPIPNDNEKTETINLNNAQQQEVVDVLEINKKIPVSLNIKNITNKSKDMIKITKIEILSFSDSRGILILSILGTYKNKKFLLNNYEISGFNNYSFMQNSRAITVSINKERLIKTKKEIADLFAIKGEELLTYININVNGILLNHLFDEKLIEVENINLGQNKSLTFSLYYINKSKTLNEDVKIENKIKIDGIRIPITDDKITEIDVLNYILDKKIQVKVKDNEDNKIFASFYENRSKIVNNAIVAKFFDLDETKGLDYFKNKTGQLFIQIEKVKANDINGILFVSYHIILEVNDQMKRSKTKNIEIKNFPKAESDKDLNSQFILIENRFIDGKNSFQERIKKLYDKVKNENDLTNLEITDKTNLLTFLGFSNEWNILRKTDNSSQNKYIVNDARSYWEFQFKGTKLSDLLDTNTGILIDPETRKEKISFYSIQIKPIKISNFEINKIEESLTAKFTYEIKFYVYYANNVDSNNTKEISLIKENTISWKQKTLGYYPSFFINIKFLQVFNFK</sequence>
<feature type="compositionally biased region" description="Polar residues" evidence="1">
    <location>
        <begin position="1"/>
        <end position="14"/>
    </location>
</feature>
<evidence type="ECO:0000313" key="3">
    <source>
        <dbReference type="Proteomes" id="UP000252477"/>
    </source>
</evidence>
<dbReference type="Proteomes" id="UP000252477">
    <property type="component" value="Chromosome"/>
</dbReference>
<feature type="compositionally biased region" description="Basic and acidic residues" evidence="1">
    <location>
        <begin position="16"/>
        <end position="37"/>
    </location>
</feature>
<evidence type="ECO:0000256" key="1">
    <source>
        <dbReference type="SAM" id="MobiDB-lite"/>
    </source>
</evidence>